<evidence type="ECO:0000313" key="3">
    <source>
        <dbReference type="EMBL" id="SHH85705.1"/>
    </source>
</evidence>
<evidence type="ECO:0000259" key="2">
    <source>
        <dbReference type="Pfam" id="PF19029"/>
    </source>
</evidence>
<dbReference type="Proteomes" id="UP000184226">
    <property type="component" value="Unassembled WGS sequence"/>
</dbReference>
<reference evidence="3 4" key="1">
    <citation type="submission" date="2016-11" db="EMBL/GenBank/DDBJ databases">
        <authorList>
            <person name="Jaros S."/>
            <person name="Januszkiewicz K."/>
            <person name="Wedrychowicz H."/>
        </authorList>
    </citation>
    <scope>NUCLEOTIDE SEQUENCE [LARGE SCALE GENOMIC DNA]</scope>
    <source>
        <strain evidence="3 4">CGMCC 1.10190</strain>
    </source>
</reference>
<keyword evidence="4" id="KW-1185">Reference proteome</keyword>
<sequence>MMTDDKGSSRKERMARAEGLLRATASYGGAEIEAARGGIKRQLEALRGQRAGDRLLSAACCNPAARTVDRCLREYPWQAIGIVAVAALAAGACLARRPRR</sequence>
<dbReference type="InterPro" id="IPR043605">
    <property type="entry name" value="DUF883_C"/>
</dbReference>
<dbReference type="AlphaFoldDB" id="A0A1M5WDW6"/>
<evidence type="ECO:0000313" key="4">
    <source>
        <dbReference type="Proteomes" id="UP000184226"/>
    </source>
</evidence>
<proteinExistence type="predicted"/>
<name>A0A1M5WDW6_9BURK</name>
<dbReference type="Pfam" id="PF19029">
    <property type="entry name" value="DUF883_C"/>
    <property type="match status" value="1"/>
</dbReference>
<keyword evidence="1" id="KW-1133">Transmembrane helix</keyword>
<gene>
    <name evidence="3" type="ORF">SAMN04488135_105209</name>
</gene>
<feature type="transmembrane region" description="Helical" evidence="1">
    <location>
        <begin position="75"/>
        <end position="95"/>
    </location>
</feature>
<evidence type="ECO:0000256" key="1">
    <source>
        <dbReference type="SAM" id="Phobius"/>
    </source>
</evidence>
<keyword evidence="1" id="KW-0472">Membrane</keyword>
<accession>A0A1M5WDW6</accession>
<dbReference type="EMBL" id="FQXE01000005">
    <property type="protein sequence ID" value="SHH85705.1"/>
    <property type="molecule type" value="Genomic_DNA"/>
</dbReference>
<feature type="domain" description="DUF883" evidence="2">
    <location>
        <begin position="69"/>
        <end position="97"/>
    </location>
</feature>
<dbReference type="STRING" id="658167.SAMN04488135_105209"/>
<organism evidence="3 4">
    <name type="scientific">Pollutimonas bauzanensis</name>
    <dbReference type="NCBI Taxonomy" id="658167"/>
    <lineage>
        <taxon>Bacteria</taxon>
        <taxon>Pseudomonadati</taxon>
        <taxon>Pseudomonadota</taxon>
        <taxon>Betaproteobacteria</taxon>
        <taxon>Burkholderiales</taxon>
        <taxon>Alcaligenaceae</taxon>
        <taxon>Pollutimonas</taxon>
    </lineage>
</organism>
<dbReference type="RefSeq" id="WP_073103421.1">
    <property type="nucleotide sequence ID" value="NZ_FQXE01000005.1"/>
</dbReference>
<protein>
    <submittedName>
        <fullName evidence="3">Membrane-anchored ribosome-binding protein, inhibits growth in stationary phase, ElaB/YqjD/DUF883 family</fullName>
    </submittedName>
</protein>
<keyword evidence="1" id="KW-0812">Transmembrane</keyword>